<accession>A0A811LAE7</accession>
<reference evidence="2" key="1">
    <citation type="submission" date="2020-09" db="EMBL/GenBank/DDBJ databases">
        <authorList>
            <person name="Kikuchi T."/>
        </authorList>
    </citation>
    <scope>NUCLEOTIDE SEQUENCE</scope>
    <source>
        <strain evidence="2">SH1</strain>
    </source>
</reference>
<evidence type="ECO:0000256" key="1">
    <source>
        <dbReference type="SAM" id="MobiDB-lite"/>
    </source>
</evidence>
<dbReference type="AlphaFoldDB" id="A0A811LAE7"/>
<comment type="caution">
    <text evidence="2">The sequence shown here is derived from an EMBL/GenBank/DDBJ whole genome shotgun (WGS) entry which is preliminary data.</text>
</comment>
<sequence length="179" mass="19479">MSFEPEPSFVIELLNYADDKFSEPRRGFYPTPLHIQVWFKHPSIASLDHTYEIVAGPGANISDWTHREVIPLDIQRDEEYHYVITKIGGGFAVTSQGKLLVAWQSAHAVGCTNLVYVTDTHLTSVSMDTGETCRPLLTEISGEKTTAPATTTKAKSATSTSGTTDNPPVLVTSTGALPN</sequence>
<proteinExistence type="predicted"/>
<dbReference type="Proteomes" id="UP000614601">
    <property type="component" value="Unassembled WGS sequence"/>
</dbReference>
<dbReference type="Proteomes" id="UP000783686">
    <property type="component" value="Unassembled WGS sequence"/>
</dbReference>
<gene>
    <name evidence="2" type="ORF">BOKJ2_LOCUS12017</name>
</gene>
<feature type="region of interest" description="Disordered" evidence="1">
    <location>
        <begin position="142"/>
        <end position="179"/>
    </location>
</feature>
<protein>
    <submittedName>
        <fullName evidence="2">Uncharacterized protein</fullName>
    </submittedName>
</protein>
<evidence type="ECO:0000313" key="2">
    <source>
        <dbReference type="EMBL" id="CAD5226317.1"/>
    </source>
</evidence>
<name>A0A811LAE7_9BILA</name>
<dbReference type="EMBL" id="CAJFCW020000005">
    <property type="protein sequence ID" value="CAG9122016.1"/>
    <property type="molecule type" value="Genomic_DNA"/>
</dbReference>
<organism evidence="2 3">
    <name type="scientific">Bursaphelenchus okinawaensis</name>
    <dbReference type="NCBI Taxonomy" id="465554"/>
    <lineage>
        <taxon>Eukaryota</taxon>
        <taxon>Metazoa</taxon>
        <taxon>Ecdysozoa</taxon>
        <taxon>Nematoda</taxon>
        <taxon>Chromadorea</taxon>
        <taxon>Rhabditida</taxon>
        <taxon>Tylenchina</taxon>
        <taxon>Tylenchomorpha</taxon>
        <taxon>Aphelenchoidea</taxon>
        <taxon>Aphelenchoididae</taxon>
        <taxon>Bursaphelenchus</taxon>
    </lineage>
</organism>
<dbReference type="EMBL" id="CAJFDH010000005">
    <property type="protein sequence ID" value="CAD5226317.1"/>
    <property type="molecule type" value="Genomic_DNA"/>
</dbReference>
<keyword evidence="3" id="KW-1185">Reference proteome</keyword>
<evidence type="ECO:0000313" key="3">
    <source>
        <dbReference type="Proteomes" id="UP000614601"/>
    </source>
</evidence>
<feature type="compositionally biased region" description="Low complexity" evidence="1">
    <location>
        <begin position="144"/>
        <end position="164"/>
    </location>
</feature>